<dbReference type="InterPro" id="IPR013121">
    <property type="entry name" value="Fe_red_NAD-bd_6"/>
</dbReference>
<keyword evidence="8" id="KW-0406">Ion transport</keyword>
<keyword evidence="13" id="KW-1185">Reference proteome</keyword>
<feature type="transmembrane region" description="Helical" evidence="10">
    <location>
        <begin position="221"/>
        <end position="240"/>
    </location>
</feature>
<proteinExistence type="inferred from homology"/>
<dbReference type="Gene3D" id="3.40.50.80">
    <property type="entry name" value="Nucleotide-binding domain of ferredoxin-NADP reductase (FNR) module"/>
    <property type="match status" value="1"/>
</dbReference>
<evidence type="ECO:0000256" key="6">
    <source>
        <dbReference type="ARBA" id="ARBA00022989"/>
    </source>
</evidence>
<dbReference type="InterPro" id="IPR013130">
    <property type="entry name" value="Fe3_Rdtase_TM_dom"/>
</dbReference>
<evidence type="ECO:0000256" key="8">
    <source>
        <dbReference type="ARBA" id="ARBA00023065"/>
    </source>
</evidence>
<dbReference type="InterPro" id="IPR051410">
    <property type="entry name" value="Ferric/Cupric_Reductase"/>
</dbReference>
<evidence type="ECO:0000313" key="12">
    <source>
        <dbReference type="EMBL" id="WZH42052.1"/>
    </source>
</evidence>
<evidence type="ECO:0000256" key="10">
    <source>
        <dbReference type="SAM" id="Phobius"/>
    </source>
</evidence>
<accession>A0ABZ2WQ14</accession>
<sequence length="654" mass="73240">MESLMNFLSVRHTPDTSEATTLEPHWGYTDRALPCARDVKTCQYLDLVYSGHDHSMLFVGIFWAIAIGVLLACALARSIWPSAKIDEFMVVDTEKVVCTTASQGGRVKRTVASFFRSYLLPDSIRMIFGRTTRLQVCLLLILVIYLVIVSFAGLTYRSWTVAVPDMPGVYTIRTTLGPWSNRIGVLAYALTPLSVMMASRESMLSVLTGIPYQSFNFLHRWLGYIILVQALLHTVAWIVIETKLYAPQPNAAMQLVTETYMIWGIVATLLILILFILSLPFVIRRTGYEFFRKAHYILAMVYIGACYAHWDKLSCFLYSSLLIWFLDRMVRLIRTGLIHYQFLSDGSMGFQTIYAAIKYFPDAANGDVLRLDFEHSLDPWEIGQHFYLCFTNCSIWQSHPFTPLSLPMLKDGKVTHSYILRAKQGETKKLVELARKGLADTDTVTTPVILSGPYGESITRNLTPEMNLFCVAGGTGIAYVLPMLLNLISQRSLEARKIQLIWAVRNESDTKWVQEKLQYIYRASGTHGVSMLIYVTREAGPPEAARGGEQSSSVDKLEEVASSPYSTSLASGDLAQSRMGSRITTYGVQPDLKTMLPSFIGETIRGPTKVIASGPGSMISDLRSAVATSNSGTEVWKGNDRFDVSLLCDNRLEY</sequence>
<name>A0ABZ2WQ14_9HYPO</name>
<dbReference type="Pfam" id="PF08022">
    <property type="entry name" value="FAD_binding_8"/>
    <property type="match status" value="1"/>
</dbReference>
<evidence type="ECO:0000256" key="9">
    <source>
        <dbReference type="ARBA" id="ARBA00023136"/>
    </source>
</evidence>
<dbReference type="PANTHER" id="PTHR32361:SF3">
    <property type="entry name" value="REDUCTASE, PUTATIVE (AFU_ORTHOLOGUE AFUA_6G13750)-RELATED"/>
    <property type="match status" value="1"/>
</dbReference>
<dbReference type="InterPro" id="IPR013112">
    <property type="entry name" value="FAD-bd_8"/>
</dbReference>
<dbReference type="EMBL" id="CP151260">
    <property type="protein sequence ID" value="WZH42052.1"/>
    <property type="molecule type" value="Genomic_DNA"/>
</dbReference>
<evidence type="ECO:0000256" key="7">
    <source>
        <dbReference type="ARBA" id="ARBA00023002"/>
    </source>
</evidence>
<dbReference type="InterPro" id="IPR017927">
    <property type="entry name" value="FAD-bd_FR_type"/>
</dbReference>
<keyword evidence="5" id="KW-0249">Electron transport</keyword>
<keyword evidence="6 10" id="KW-1133">Transmembrane helix</keyword>
<protein>
    <submittedName>
        <fullName evidence="12">Ferric reductase like transmembrane component-domain-containing protein</fullName>
    </submittedName>
</protein>
<dbReference type="PROSITE" id="PS51384">
    <property type="entry name" value="FAD_FR"/>
    <property type="match status" value="1"/>
</dbReference>
<keyword evidence="4 10" id="KW-0812">Transmembrane</keyword>
<dbReference type="InterPro" id="IPR039261">
    <property type="entry name" value="FNR_nucleotide-bd"/>
</dbReference>
<evidence type="ECO:0000313" key="13">
    <source>
        <dbReference type="Proteomes" id="UP001489902"/>
    </source>
</evidence>
<evidence type="ECO:0000256" key="5">
    <source>
        <dbReference type="ARBA" id="ARBA00022982"/>
    </source>
</evidence>
<feature type="transmembrane region" description="Helical" evidence="10">
    <location>
        <begin position="179"/>
        <end position="200"/>
    </location>
</feature>
<dbReference type="SFLD" id="SFLDS00052">
    <property type="entry name" value="Ferric_Reductase_Domain"/>
    <property type="match status" value="1"/>
</dbReference>
<evidence type="ECO:0000256" key="2">
    <source>
        <dbReference type="ARBA" id="ARBA00006278"/>
    </source>
</evidence>
<dbReference type="PANTHER" id="PTHR32361">
    <property type="entry name" value="FERRIC/CUPRIC REDUCTASE TRANSMEMBRANE COMPONENT"/>
    <property type="match status" value="1"/>
</dbReference>
<reference evidence="12 13" key="1">
    <citation type="submission" date="2024-04" db="EMBL/GenBank/DDBJ databases">
        <title>Complete genome sequence of Fusarium acuminatum.</title>
        <authorList>
            <person name="Lan B."/>
        </authorList>
    </citation>
    <scope>NUCLEOTIDE SEQUENCE [LARGE SCALE GENOMIC DNA]</scope>
    <source>
        <strain evidence="12">1A</strain>
    </source>
</reference>
<dbReference type="Pfam" id="PF08030">
    <property type="entry name" value="NAD_binding_6"/>
    <property type="match status" value="1"/>
</dbReference>
<dbReference type="Proteomes" id="UP001489902">
    <property type="component" value="Chromosome 1"/>
</dbReference>
<comment type="similarity">
    <text evidence="2">Belongs to the ferric reductase (FRE) family.</text>
</comment>
<feature type="domain" description="FAD-binding FR-type" evidence="11">
    <location>
        <begin position="347"/>
        <end position="460"/>
    </location>
</feature>
<evidence type="ECO:0000256" key="4">
    <source>
        <dbReference type="ARBA" id="ARBA00022692"/>
    </source>
</evidence>
<dbReference type="SFLD" id="SFLDG01168">
    <property type="entry name" value="Ferric_reductase_subgroup_(FRE"/>
    <property type="match status" value="1"/>
</dbReference>
<evidence type="ECO:0000256" key="1">
    <source>
        <dbReference type="ARBA" id="ARBA00004141"/>
    </source>
</evidence>
<evidence type="ECO:0000256" key="3">
    <source>
        <dbReference type="ARBA" id="ARBA00022448"/>
    </source>
</evidence>
<feature type="transmembrane region" description="Helical" evidence="10">
    <location>
        <begin position="294"/>
        <end position="310"/>
    </location>
</feature>
<dbReference type="SUPFAM" id="SSF52343">
    <property type="entry name" value="Ferredoxin reductase-like, C-terminal NADP-linked domain"/>
    <property type="match status" value="1"/>
</dbReference>
<dbReference type="Pfam" id="PF01794">
    <property type="entry name" value="Ferric_reduct"/>
    <property type="match status" value="1"/>
</dbReference>
<keyword evidence="3" id="KW-0813">Transport</keyword>
<gene>
    <name evidence="12" type="ORF">QYS62_003020</name>
</gene>
<keyword evidence="9 10" id="KW-0472">Membrane</keyword>
<feature type="transmembrane region" description="Helical" evidence="10">
    <location>
        <begin position="260"/>
        <end position="282"/>
    </location>
</feature>
<organism evidence="12 13">
    <name type="scientific">Fusarium acuminatum</name>
    <dbReference type="NCBI Taxonomy" id="5515"/>
    <lineage>
        <taxon>Eukaryota</taxon>
        <taxon>Fungi</taxon>
        <taxon>Dikarya</taxon>
        <taxon>Ascomycota</taxon>
        <taxon>Pezizomycotina</taxon>
        <taxon>Sordariomycetes</taxon>
        <taxon>Hypocreomycetidae</taxon>
        <taxon>Hypocreales</taxon>
        <taxon>Nectriaceae</taxon>
        <taxon>Fusarium</taxon>
        <taxon>Fusarium tricinctum species complex</taxon>
    </lineage>
</organism>
<feature type="transmembrane region" description="Helical" evidence="10">
    <location>
        <begin position="136"/>
        <end position="159"/>
    </location>
</feature>
<keyword evidence="7" id="KW-0560">Oxidoreductase</keyword>
<dbReference type="CDD" id="cd06186">
    <property type="entry name" value="NOX_Duox_like_FAD_NADP"/>
    <property type="match status" value="1"/>
</dbReference>
<comment type="subcellular location">
    <subcellularLocation>
        <location evidence="1">Membrane</location>
        <topology evidence="1">Multi-pass membrane protein</topology>
    </subcellularLocation>
</comment>
<evidence type="ECO:0000259" key="11">
    <source>
        <dbReference type="PROSITE" id="PS51384"/>
    </source>
</evidence>
<feature type="transmembrane region" description="Helical" evidence="10">
    <location>
        <begin position="55"/>
        <end position="76"/>
    </location>
</feature>